<evidence type="ECO:0000313" key="2">
    <source>
        <dbReference type="Proteomes" id="UP000186917"/>
    </source>
</evidence>
<dbReference type="STRING" id="477680.SAMN05421788_102249"/>
<dbReference type="RefSeq" id="WP_076377864.1">
    <property type="nucleotide sequence ID" value="NZ_AP017422.1"/>
</dbReference>
<gene>
    <name evidence="1" type="ORF">SAMN05421788_102249</name>
</gene>
<dbReference type="AlphaFoldDB" id="A0A1N7N8K1"/>
<sequence length="702" mass="77885">MKTILNSKPARQDAIASAGGYSHNPMALLQKKEATANPFEILKENPSFPVQARLVHPGAAIAGRVNNVAQLQLTEDLPIGQLFKSTVTTNYMANLDASIAYFKKAYNDLNIGFALCQSENIPAPKTTELRTLYLNDVFTIKDELDGQFSKGKQDRFRTKYDKIKKAEETKLKKDAEEELGTKATAGEGLKTTIEKITKANADAAPRYNLLKNRNVPLPLSDQLIALVANEPANMKKNLVAPLDNIRLSFFYTKYNELKDAEKKMIKDASDERNEYFTADELLTGRKSADVITERLGKMKERTGSTQLLFGDDIDRNDASKWTFTYISDGQPDVKWDINIVTTNANPLAFTLNTAFNANTVTITVNNAVVPATQQKLYQEIIINQLAFDFRAYKNVAGNRVLVPGGNALAPLSENDKERIGLFKEVYKVYTEEKKRYVASAASEGSAYKLRLITERLDTMVKEMHLDNDAKHNLFKQELGNSSDVDDLKFKTESHVLHKKFEDESGAAGFNAAQDIATTGVRVITPSLIEHMIKPEKNDKEFKAKGIGGGHDEGKLRAFLLANADYDIVQEGGDTVINITINGLVRPLRIKKFKQYRWTGAANAIPPLAANRPPASLVNWEVAQVPKTTASDLLVMLHEGRKAYLNWLAANPGKKNDNGFGRINPADAAVPVAESDNNVRFGGFGNHDPVNDMRQLDTIFPII</sequence>
<keyword evidence="2" id="KW-1185">Reference proteome</keyword>
<reference evidence="2" key="1">
    <citation type="submission" date="2017-01" db="EMBL/GenBank/DDBJ databases">
        <authorList>
            <person name="Varghese N."/>
            <person name="Submissions S."/>
        </authorList>
    </citation>
    <scope>NUCLEOTIDE SEQUENCE [LARGE SCALE GENOMIC DNA]</scope>
    <source>
        <strain evidence="2">DSM 21054</strain>
    </source>
</reference>
<dbReference type="EMBL" id="FTOR01000002">
    <property type="protein sequence ID" value="SIS94675.1"/>
    <property type="molecule type" value="Genomic_DNA"/>
</dbReference>
<dbReference type="Proteomes" id="UP000186917">
    <property type="component" value="Unassembled WGS sequence"/>
</dbReference>
<dbReference type="OrthoDB" id="9809023at2"/>
<name>A0A1N7N8K1_9BACT</name>
<organism evidence="1 2">
    <name type="scientific">Filimonas lacunae</name>
    <dbReference type="NCBI Taxonomy" id="477680"/>
    <lineage>
        <taxon>Bacteria</taxon>
        <taxon>Pseudomonadati</taxon>
        <taxon>Bacteroidota</taxon>
        <taxon>Chitinophagia</taxon>
        <taxon>Chitinophagales</taxon>
        <taxon>Chitinophagaceae</taxon>
        <taxon>Filimonas</taxon>
    </lineage>
</organism>
<proteinExistence type="predicted"/>
<evidence type="ECO:0000313" key="1">
    <source>
        <dbReference type="EMBL" id="SIS94675.1"/>
    </source>
</evidence>
<protein>
    <submittedName>
        <fullName evidence="1">Uncharacterized protein</fullName>
    </submittedName>
</protein>
<accession>A0A1N7N8K1</accession>